<dbReference type="AlphaFoldDB" id="A0AAD1VNK1"/>
<evidence type="ECO:0000313" key="3">
    <source>
        <dbReference type="Proteomes" id="UP001295444"/>
    </source>
</evidence>
<name>A0AAD1VNK1_PELCU</name>
<organism evidence="2 3">
    <name type="scientific">Pelobates cultripes</name>
    <name type="common">Western spadefoot toad</name>
    <dbReference type="NCBI Taxonomy" id="61616"/>
    <lineage>
        <taxon>Eukaryota</taxon>
        <taxon>Metazoa</taxon>
        <taxon>Chordata</taxon>
        <taxon>Craniata</taxon>
        <taxon>Vertebrata</taxon>
        <taxon>Euteleostomi</taxon>
        <taxon>Amphibia</taxon>
        <taxon>Batrachia</taxon>
        <taxon>Anura</taxon>
        <taxon>Pelobatoidea</taxon>
        <taxon>Pelobatidae</taxon>
        <taxon>Pelobates</taxon>
    </lineage>
</organism>
<keyword evidence="3" id="KW-1185">Reference proteome</keyword>
<reference evidence="2" key="1">
    <citation type="submission" date="2022-03" db="EMBL/GenBank/DDBJ databases">
        <authorList>
            <person name="Alioto T."/>
            <person name="Alioto T."/>
            <person name="Gomez Garrido J."/>
        </authorList>
    </citation>
    <scope>NUCLEOTIDE SEQUENCE</scope>
</reference>
<feature type="region of interest" description="Disordered" evidence="1">
    <location>
        <begin position="1"/>
        <end position="30"/>
    </location>
</feature>
<dbReference type="EMBL" id="OW240912">
    <property type="protein sequence ID" value="CAH2221994.1"/>
    <property type="molecule type" value="Genomic_DNA"/>
</dbReference>
<protein>
    <submittedName>
        <fullName evidence="2">Uncharacterized protein</fullName>
    </submittedName>
</protein>
<evidence type="ECO:0000313" key="2">
    <source>
        <dbReference type="EMBL" id="CAH2221994.1"/>
    </source>
</evidence>
<sequence>MDQTTPKDKLTKSTPLRDNQRKSPHRSLKYSKLTSHANILHIHPLLLITTLTPSDCQAYPRLHGA</sequence>
<gene>
    <name evidence="2" type="ORF">PECUL_23A016971</name>
</gene>
<proteinExistence type="predicted"/>
<feature type="compositionally biased region" description="Basic and acidic residues" evidence="1">
    <location>
        <begin position="1"/>
        <end position="11"/>
    </location>
</feature>
<evidence type="ECO:0000256" key="1">
    <source>
        <dbReference type="SAM" id="MobiDB-lite"/>
    </source>
</evidence>
<feature type="non-terminal residue" evidence="2">
    <location>
        <position position="65"/>
    </location>
</feature>
<dbReference type="Proteomes" id="UP001295444">
    <property type="component" value="Chromosome 01"/>
</dbReference>
<accession>A0AAD1VNK1</accession>